<dbReference type="InterPro" id="IPR035965">
    <property type="entry name" value="PAS-like_dom_sf"/>
</dbReference>
<dbReference type="CDD" id="cd00130">
    <property type="entry name" value="PAS"/>
    <property type="match status" value="1"/>
</dbReference>
<keyword evidence="3 5" id="KW-0597">Phosphoprotein</keyword>
<dbReference type="Pfam" id="PF00072">
    <property type="entry name" value="Response_reg"/>
    <property type="match status" value="1"/>
</dbReference>
<evidence type="ECO:0000256" key="5">
    <source>
        <dbReference type="PROSITE-ProRule" id="PRU00169"/>
    </source>
</evidence>
<dbReference type="PROSITE" id="PS50109">
    <property type="entry name" value="HIS_KIN"/>
    <property type="match status" value="1"/>
</dbReference>
<feature type="domain" description="Histidine kinase" evidence="7">
    <location>
        <begin position="215"/>
        <end position="436"/>
    </location>
</feature>
<dbReference type="Gene3D" id="3.30.450.20">
    <property type="entry name" value="PAS domain"/>
    <property type="match status" value="1"/>
</dbReference>
<dbReference type="PROSITE" id="PS50112">
    <property type="entry name" value="PAS"/>
    <property type="match status" value="1"/>
</dbReference>
<evidence type="ECO:0000256" key="3">
    <source>
        <dbReference type="ARBA" id="ARBA00022553"/>
    </source>
</evidence>
<dbReference type="FunFam" id="3.30.565.10:FF:000010">
    <property type="entry name" value="Sensor histidine kinase RcsC"/>
    <property type="match status" value="1"/>
</dbReference>
<evidence type="ECO:0000259" key="7">
    <source>
        <dbReference type="PROSITE" id="PS50109"/>
    </source>
</evidence>
<evidence type="ECO:0000256" key="4">
    <source>
        <dbReference type="ARBA" id="ARBA00023012"/>
    </source>
</evidence>
<dbReference type="InterPro" id="IPR013767">
    <property type="entry name" value="PAS_fold"/>
</dbReference>
<dbReference type="Gene3D" id="3.40.50.2300">
    <property type="match status" value="1"/>
</dbReference>
<dbReference type="SMART" id="SM00091">
    <property type="entry name" value="PAS"/>
    <property type="match status" value="1"/>
</dbReference>
<dbReference type="InterPro" id="IPR011006">
    <property type="entry name" value="CheY-like_superfamily"/>
</dbReference>
<gene>
    <name evidence="11" type="ORF">SAMN03080594_102438</name>
</gene>
<dbReference type="SMART" id="SM00387">
    <property type="entry name" value="HATPase_c"/>
    <property type="match status" value="1"/>
</dbReference>
<evidence type="ECO:0000256" key="2">
    <source>
        <dbReference type="ARBA" id="ARBA00012438"/>
    </source>
</evidence>
<dbReference type="InterPro" id="IPR004358">
    <property type="entry name" value="Sig_transdc_His_kin-like_C"/>
</dbReference>
<dbReference type="InterPro" id="IPR036097">
    <property type="entry name" value="HisK_dim/P_sf"/>
</dbReference>
<evidence type="ECO:0000259" key="9">
    <source>
        <dbReference type="PROSITE" id="PS50112"/>
    </source>
</evidence>
<dbReference type="PROSITE" id="PS50110">
    <property type="entry name" value="RESPONSE_REGULATORY"/>
    <property type="match status" value="1"/>
</dbReference>
<evidence type="ECO:0000256" key="1">
    <source>
        <dbReference type="ARBA" id="ARBA00000085"/>
    </source>
</evidence>
<dbReference type="EC" id="2.7.13.3" evidence="2"/>
<dbReference type="Proteomes" id="UP000184406">
    <property type="component" value="Unassembled WGS sequence"/>
</dbReference>
<dbReference type="SUPFAM" id="SSF52172">
    <property type="entry name" value="CheY-like"/>
    <property type="match status" value="1"/>
</dbReference>
<keyword evidence="6" id="KW-0175">Coiled coil</keyword>
<evidence type="ECO:0000259" key="10">
    <source>
        <dbReference type="PROSITE" id="PS50113"/>
    </source>
</evidence>
<dbReference type="GO" id="GO:0006355">
    <property type="term" value="P:regulation of DNA-templated transcription"/>
    <property type="evidence" value="ECO:0007669"/>
    <property type="project" value="InterPro"/>
</dbReference>
<dbReference type="SMART" id="SM00448">
    <property type="entry name" value="REC"/>
    <property type="match status" value="1"/>
</dbReference>
<evidence type="ECO:0000259" key="8">
    <source>
        <dbReference type="PROSITE" id="PS50110"/>
    </source>
</evidence>
<reference evidence="12" key="1">
    <citation type="submission" date="2016-11" db="EMBL/GenBank/DDBJ databases">
        <authorList>
            <person name="Varghese N."/>
            <person name="Submissions S."/>
        </authorList>
    </citation>
    <scope>NUCLEOTIDE SEQUENCE [LARGE SCALE GENOMIC DNA]</scope>
    <source>
        <strain evidence="12">DSM 17539</strain>
    </source>
</reference>
<evidence type="ECO:0000256" key="6">
    <source>
        <dbReference type="SAM" id="Coils"/>
    </source>
</evidence>
<dbReference type="Pfam" id="PF00512">
    <property type="entry name" value="HisKA"/>
    <property type="match status" value="1"/>
</dbReference>
<dbReference type="Pfam" id="PF02518">
    <property type="entry name" value="HATPase_c"/>
    <property type="match status" value="1"/>
</dbReference>
<keyword evidence="4" id="KW-0902">Two-component regulatory system</keyword>
<dbReference type="AlphaFoldDB" id="A0A1M4YH05"/>
<dbReference type="CDD" id="cd16922">
    <property type="entry name" value="HATPase_EvgS-ArcB-TorS-like"/>
    <property type="match status" value="1"/>
</dbReference>
<sequence length="588" mass="66680">MRNNYHRLLKRQLKKIDLDGDTLDLIAPLLHQVDEAYKAYDSDLQQVENVLEKSSQELFQTNQQLKNSVESISGQLSKVAGNIKDVIFEMDLNGNWSYLNPAWRKLTGYKVKDCLGKPYYQFLKDDQGNDFKNLIDLKKPNFKTISKSFKSQIITGEYKWLDFSLKVIMSEEGHIEGYIGAIVDITKIKETELALIEAKEKESMANKAKDEFLTTMSHEIRTPLNAVIGISHLLLLENPKMEQLENLSTLKHSSEHLLCLVNDILDFNKIASGQLELEERDFSLNQVLNGLRSIFHNTAKEKDIRLLIKKDTSLPKTFIGDSTRLSQILTNLVSNAIKFTEEGKVMVDIEVLKVEADFYVLEFVISDTGIGIPEDKKDKIFLSFAQANSDTTRKYGGTGLGLAICKRLLEIMDSDLELESEVGKGSTFSFKLKLQKSSMTDYQEDNNAFDARSIHDQDNLKGARILVAEDNKVNIMVIEKFLSKWQVDFDIAENGLIALNKALENTYDMILMDLQMPVMNGFEASKAIRESNNPLNKVMPIYALSASTGMDIKNQLGEYGIDGLICKPFNPTELFKTLTSILQQKYIQ</sequence>
<name>A0A1M4YH05_9FLAO</name>
<dbReference type="InterPro" id="IPR036890">
    <property type="entry name" value="HATPase_C_sf"/>
</dbReference>
<dbReference type="CDD" id="cd00082">
    <property type="entry name" value="HisKA"/>
    <property type="match status" value="1"/>
</dbReference>
<dbReference type="InterPro" id="IPR003661">
    <property type="entry name" value="HisK_dim/P_dom"/>
</dbReference>
<dbReference type="InterPro" id="IPR003594">
    <property type="entry name" value="HATPase_dom"/>
</dbReference>
<dbReference type="PANTHER" id="PTHR45339">
    <property type="entry name" value="HYBRID SIGNAL TRANSDUCTION HISTIDINE KINASE J"/>
    <property type="match status" value="1"/>
</dbReference>
<feature type="domain" description="PAS" evidence="9">
    <location>
        <begin position="72"/>
        <end position="136"/>
    </location>
</feature>
<dbReference type="InterPro" id="IPR000700">
    <property type="entry name" value="PAS-assoc_C"/>
</dbReference>
<proteinExistence type="predicted"/>
<dbReference type="OrthoDB" id="9811889at2"/>
<dbReference type="EMBL" id="FQUX01000002">
    <property type="protein sequence ID" value="SHF04933.1"/>
    <property type="molecule type" value="Genomic_DNA"/>
</dbReference>
<dbReference type="PROSITE" id="PS50113">
    <property type="entry name" value="PAC"/>
    <property type="match status" value="1"/>
</dbReference>
<dbReference type="CDD" id="cd17546">
    <property type="entry name" value="REC_hyHK_CKI1_RcsC-like"/>
    <property type="match status" value="1"/>
</dbReference>
<dbReference type="NCBIfam" id="TIGR00229">
    <property type="entry name" value="sensory_box"/>
    <property type="match status" value="1"/>
</dbReference>
<evidence type="ECO:0000313" key="12">
    <source>
        <dbReference type="Proteomes" id="UP000184406"/>
    </source>
</evidence>
<dbReference type="Gene3D" id="3.30.565.10">
    <property type="entry name" value="Histidine kinase-like ATPase, C-terminal domain"/>
    <property type="match status" value="1"/>
</dbReference>
<dbReference type="SMART" id="SM00388">
    <property type="entry name" value="HisKA"/>
    <property type="match status" value="1"/>
</dbReference>
<dbReference type="SUPFAM" id="SSF47384">
    <property type="entry name" value="Homodimeric domain of signal transducing histidine kinase"/>
    <property type="match status" value="1"/>
</dbReference>
<feature type="domain" description="Response regulatory" evidence="8">
    <location>
        <begin position="464"/>
        <end position="582"/>
    </location>
</feature>
<dbReference type="PANTHER" id="PTHR45339:SF1">
    <property type="entry name" value="HYBRID SIGNAL TRANSDUCTION HISTIDINE KINASE J"/>
    <property type="match status" value="1"/>
</dbReference>
<feature type="domain" description="PAC" evidence="10">
    <location>
        <begin position="143"/>
        <end position="197"/>
    </location>
</feature>
<dbReference type="GO" id="GO:0000155">
    <property type="term" value="F:phosphorelay sensor kinase activity"/>
    <property type="evidence" value="ECO:0007669"/>
    <property type="project" value="InterPro"/>
</dbReference>
<dbReference type="SUPFAM" id="SSF55874">
    <property type="entry name" value="ATPase domain of HSP90 chaperone/DNA topoisomerase II/histidine kinase"/>
    <property type="match status" value="1"/>
</dbReference>
<dbReference type="Gene3D" id="1.10.287.130">
    <property type="match status" value="1"/>
</dbReference>
<organism evidence="11 12">
    <name type="scientific">Arenibacter palladensis</name>
    <dbReference type="NCBI Taxonomy" id="237373"/>
    <lineage>
        <taxon>Bacteria</taxon>
        <taxon>Pseudomonadati</taxon>
        <taxon>Bacteroidota</taxon>
        <taxon>Flavobacteriia</taxon>
        <taxon>Flavobacteriales</taxon>
        <taxon>Flavobacteriaceae</taxon>
        <taxon>Arenibacter</taxon>
    </lineage>
</organism>
<feature type="modified residue" description="4-aspartylphosphate" evidence="5">
    <location>
        <position position="513"/>
    </location>
</feature>
<dbReference type="PRINTS" id="PR00344">
    <property type="entry name" value="BCTRLSENSOR"/>
</dbReference>
<dbReference type="Pfam" id="PF00989">
    <property type="entry name" value="PAS"/>
    <property type="match status" value="1"/>
</dbReference>
<protein>
    <recommendedName>
        <fullName evidence="2">histidine kinase</fullName>
        <ecNumber evidence="2">2.7.13.3</ecNumber>
    </recommendedName>
</protein>
<keyword evidence="12" id="KW-1185">Reference proteome</keyword>
<feature type="coiled-coil region" evidence="6">
    <location>
        <begin position="37"/>
        <end position="64"/>
    </location>
</feature>
<evidence type="ECO:0000313" key="11">
    <source>
        <dbReference type="EMBL" id="SHF04933.1"/>
    </source>
</evidence>
<dbReference type="InterPro" id="IPR000014">
    <property type="entry name" value="PAS"/>
</dbReference>
<dbReference type="InterPro" id="IPR005467">
    <property type="entry name" value="His_kinase_dom"/>
</dbReference>
<accession>A0A1M4YH05</accession>
<dbReference type="SUPFAM" id="SSF55785">
    <property type="entry name" value="PYP-like sensor domain (PAS domain)"/>
    <property type="match status" value="1"/>
</dbReference>
<dbReference type="RefSeq" id="WP_072861265.1">
    <property type="nucleotide sequence ID" value="NZ_FQUX01000002.1"/>
</dbReference>
<dbReference type="InterPro" id="IPR001789">
    <property type="entry name" value="Sig_transdc_resp-reg_receiver"/>
</dbReference>
<comment type="catalytic activity">
    <reaction evidence="1">
        <text>ATP + protein L-histidine = ADP + protein N-phospho-L-histidine.</text>
        <dbReference type="EC" id="2.7.13.3"/>
    </reaction>
</comment>